<dbReference type="GO" id="GO:0006744">
    <property type="term" value="P:ubiquinone biosynthetic process"/>
    <property type="evidence" value="ECO:0007669"/>
    <property type="project" value="InterPro"/>
</dbReference>
<keyword evidence="1" id="KW-0175">Coiled coil</keyword>
<dbReference type="PANTHER" id="PTHR38693:SF1">
    <property type="entry name" value="UBIQUINONE BIOSYNTHESIS ACCESSORY FACTOR UBIJ"/>
    <property type="match status" value="1"/>
</dbReference>
<proteinExistence type="predicted"/>
<reference evidence="2 3" key="1">
    <citation type="submission" date="2014-11" db="EMBL/GenBank/DDBJ databases">
        <title>Genome of a novel goose pathogen.</title>
        <authorList>
            <person name="Hansen C.M."/>
            <person name="Hueffer K."/>
            <person name="Choi S.C."/>
        </authorList>
    </citation>
    <scope>NUCLEOTIDE SEQUENCE [LARGE SCALE GENOMIC DNA]</scope>
    <source>
        <strain evidence="2 3">KH1503</strain>
    </source>
</reference>
<dbReference type="STRING" id="1470200.PL75_02545"/>
<dbReference type="RefSeq" id="WP_047760344.1">
    <property type="nucleotide sequence ID" value="NZ_CP091510.1"/>
</dbReference>
<evidence type="ECO:0008006" key="4">
    <source>
        <dbReference type="Google" id="ProtNLM"/>
    </source>
</evidence>
<dbReference type="PANTHER" id="PTHR38693">
    <property type="entry name" value="UBIQUINONE BIOSYNTHESIS PROTEIN UBIJ"/>
    <property type="match status" value="1"/>
</dbReference>
<evidence type="ECO:0000256" key="1">
    <source>
        <dbReference type="SAM" id="Coils"/>
    </source>
</evidence>
<sequence>MLALSALNHLIRQNPETRATLGGYNGITVCIQAAGLSIKGRINAEGYLENTEHAADTVLIFHNSALQKALQGQVPGVGDIALEGDTAMGMALLPLFGSLRYYANDDLARLFGDALAGSIATRAAQVGHTLKQIGQNLMAQMGDYAREPDSAVITREEFDAWTAEVDRLRDDIARLNARLDKLSRSKQP</sequence>
<dbReference type="EMBL" id="JTDO01000003">
    <property type="protein sequence ID" value="KLT73468.1"/>
    <property type="molecule type" value="Genomic_DNA"/>
</dbReference>
<dbReference type="OrthoDB" id="8525483at2"/>
<feature type="coiled-coil region" evidence="1">
    <location>
        <begin position="158"/>
        <end position="185"/>
    </location>
</feature>
<evidence type="ECO:0000313" key="3">
    <source>
        <dbReference type="Proteomes" id="UP000036027"/>
    </source>
</evidence>
<name>A0A0J1C591_9NEIS</name>
<comment type="caution">
    <text evidence="2">The sequence shown here is derived from an EMBL/GenBank/DDBJ whole genome shotgun (WGS) entry which is preliminary data.</text>
</comment>
<keyword evidence="3" id="KW-1185">Reference proteome</keyword>
<dbReference type="InterPro" id="IPR038989">
    <property type="entry name" value="UbiJ"/>
</dbReference>
<accession>A0A0J1C591</accession>
<dbReference type="Proteomes" id="UP000036027">
    <property type="component" value="Unassembled WGS sequence"/>
</dbReference>
<protein>
    <recommendedName>
        <fullName evidence="4">Ubiquinone biosynthesis accessory factor UbiJ</fullName>
    </recommendedName>
</protein>
<dbReference type="PATRIC" id="fig|1470200.3.peg.1590"/>
<dbReference type="AlphaFoldDB" id="A0A0J1C591"/>
<evidence type="ECO:0000313" key="2">
    <source>
        <dbReference type="EMBL" id="KLT73468.1"/>
    </source>
</evidence>
<organism evidence="2 3">
    <name type="scientific">Neisseria arctica</name>
    <dbReference type="NCBI Taxonomy" id="1470200"/>
    <lineage>
        <taxon>Bacteria</taxon>
        <taxon>Pseudomonadati</taxon>
        <taxon>Pseudomonadota</taxon>
        <taxon>Betaproteobacteria</taxon>
        <taxon>Neisseriales</taxon>
        <taxon>Neisseriaceae</taxon>
        <taxon>Neisseria</taxon>
    </lineage>
</organism>
<gene>
    <name evidence="2" type="ORF">PL75_02545</name>
</gene>